<evidence type="ECO:0000256" key="1">
    <source>
        <dbReference type="SAM" id="MobiDB-lite"/>
    </source>
</evidence>
<evidence type="ECO:0000313" key="2">
    <source>
        <dbReference type="EMBL" id="CAI9768862.1"/>
    </source>
</evidence>
<feature type="compositionally biased region" description="Polar residues" evidence="1">
    <location>
        <begin position="10"/>
        <end position="19"/>
    </location>
</feature>
<protein>
    <submittedName>
        <fullName evidence="2">Uncharacterized protein</fullName>
    </submittedName>
</protein>
<accession>A0AAD1ZKV3</accession>
<keyword evidence="3" id="KW-1185">Reference proteome</keyword>
<dbReference type="GO" id="GO:0005762">
    <property type="term" value="C:mitochondrial large ribosomal subunit"/>
    <property type="evidence" value="ECO:0007669"/>
    <property type="project" value="InterPro"/>
</dbReference>
<proteinExistence type="predicted"/>
<dbReference type="PANTHER" id="PTHR13359">
    <property type="entry name" value="39S RIBOSOMAL PROTEIN L40, MITOCHONDRIAL"/>
    <property type="match status" value="1"/>
</dbReference>
<organism evidence="2 3">
    <name type="scientific">Fraxinus pennsylvanica</name>
    <dbReference type="NCBI Taxonomy" id="56036"/>
    <lineage>
        <taxon>Eukaryota</taxon>
        <taxon>Viridiplantae</taxon>
        <taxon>Streptophyta</taxon>
        <taxon>Embryophyta</taxon>
        <taxon>Tracheophyta</taxon>
        <taxon>Spermatophyta</taxon>
        <taxon>Magnoliopsida</taxon>
        <taxon>eudicotyledons</taxon>
        <taxon>Gunneridae</taxon>
        <taxon>Pentapetalae</taxon>
        <taxon>asterids</taxon>
        <taxon>lamiids</taxon>
        <taxon>Lamiales</taxon>
        <taxon>Oleaceae</taxon>
        <taxon>Oleeae</taxon>
        <taxon>Fraxinus</taxon>
    </lineage>
</organism>
<dbReference type="Proteomes" id="UP000834106">
    <property type="component" value="Chromosome 10"/>
</dbReference>
<gene>
    <name evidence="2" type="ORF">FPE_LOCUS17428</name>
</gene>
<dbReference type="AlphaFoldDB" id="A0AAD1ZKV3"/>
<reference evidence="2" key="1">
    <citation type="submission" date="2023-05" db="EMBL/GenBank/DDBJ databases">
        <authorList>
            <person name="Huff M."/>
        </authorList>
    </citation>
    <scope>NUCLEOTIDE SEQUENCE</scope>
</reference>
<name>A0AAD1ZKV3_9LAMI</name>
<sequence length="109" mass="12329">MLKRSKVTTKKGSAVSSQPEGPRRRSEFDEMVDKCLSATSPVRFLKAKEKAREAEGERENGTSMDLITLGVVDADKISKYELTVEDGRRLAKDYSRILMRKHRARQAAE</sequence>
<evidence type="ECO:0000313" key="3">
    <source>
        <dbReference type="Proteomes" id="UP000834106"/>
    </source>
</evidence>
<dbReference type="InterPro" id="IPR039145">
    <property type="entry name" value="Ribosomal_mL40_metazoa/plant"/>
</dbReference>
<dbReference type="EMBL" id="OU503045">
    <property type="protein sequence ID" value="CAI9768862.1"/>
    <property type="molecule type" value="Genomic_DNA"/>
</dbReference>
<dbReference type="PANTHER" id="PTHR13359:SF2">
    <property type="entry name" value="LARGE RIBOSOMAL SUBUNIT PROTEIN ML40"/>
    <property type="match status" value="1"/>
</dbReference>
<feature type="region of interest" description="Disordered" evidence="1">
    <location>
        <begin position="1"/>
        <end position="29"/>
    </location>
</feature>